<accession>A0A6A4J882</accession>
<dbReference type="EMBL" id="WIXP02000009">
    <property type="protein sequence ID" value="KAF6204733.1"/>
    <property type="molecule type" value="Genomic_DNA"/>
</dbReference>
<evidence type="ECO:0000313" key="1">
    <source>
        <dbReference type="EMBL" id="KAF6204733.1"/>
    </source>
</evidence>
<gene>
    <name evidence="1" type="ORF">GE061_018894</name>
</gene>
<dbReference type="Proteomes" id="UP000466442">
    <property type="component" value="Linkage Group LG9"/>
</dbReference>
<protein>
    <submittedName>
        <fullName evidence="1">Uncharacterized protein</fullName>
    </submittedName>
</protein>
<reference evidence="1" key="1">
    <citation type="journal article" date="2021" name="Mol. Ecol. Resour.">
        <title>Apolygus lucorum genome provides insights into omnivorousness and mesophyll feeding.</title>
        <authorList>
            <person name="Liu Y."/>
            <person name="Liu H."/>
            <person name="Wang H."/>
            <person name="Huang T."/>
            <person name="Liu B."/>
            <person name="Yang B."/>
            <person name="Yin L."/>
            <person name="Li B."/>
            <person name="Zhang Y."/>
            <person name="Zhang S."/>
            <person name="Jiang F."/>
            <person name="Zhang X."/>
            <person name="Ren Y."/>
            <person name="Wang B."/>
            <person name="Wang S."/>
            <person name="Lu Y."/>
            <person name="Wu K."/>
            <person name="Fan W."/>
            <person name="Wang G."/>
        </authorList>
    </citation>
    <scope>NUCLEOTIDE SEQUENCE</scope>
    <source>
        <strain evidence="1">12Hb</strain>
    </source>
</reference>
<sequence length="75" mass="8411">MSALSQLSLNRFQPPSRLPFHHFPCSHNSCISRSYTTGRPTASETIPSRGCTRKTLHPFILRRDQGSKRLASNNG</sequence>
<comment type="caution">
    <text evidence="1">The sequence shown here is derived from an EMBL/GenBank/DDBJ whole genome shotgun (WGS) entry which is preliminary data.</text>
</comment>
<proteinExistence type="predicted"/>
<keyword evidence="2" id="KW-1185">Reference proteome</keyword>
<organism evidence="1 2">
    <name type="scientific">Apolygus lucorum</name>
    <name type="common">Small green plant bug</name>
    <name type="synonym">Lygocoris lucorum</name>
    <dbReference type="NCBI Taxonomy" id="248454"/>
    <lineage>
        <taxon>Eukaryota</taxon>
        <taxon>Metazoa</taxon>
        <taxon>Ecdysozoa</taxon>
        <taxon>Arthropoda</taxon>
        <taxon>Hexapoda</taxon>
        <taxon>Insecta</taxon>
        <taxon>Pterygota</taxon>
        <taxon>Neoptera</taxon>
        <taxon>Paraneoptera</taxon>
        <taxon>Hemiptera</taxon>
        <taxon>Heteroptera</taxon>
        <taxon>Panheteroptera</taxon>
        <taxon>Cimicomorpha</taxon>
        <taxon>Miridae</taxon>
        <taxon>Mirini</taxon>
        <taxon>Apolygus</taxon>
    </lineage>
</organism>
<name>A0A6A4J882_APOLU</name>
<evidence type="ECO:0000313" key="2">
    <source>
        <dbReference type="Proteomes" id="UP000466442"/>
    </source>
</evidence>
<dbReference type="AlphaFoldDB" id="A0A6A4J882"/>